<dbReference type="SUPFAM" id="SSF55729">
    <property type="entry name" value="Acyl-CoA N-acyltransferases (Nat)"/>
    <property type="match status" value="1"/>
</dbReference>
<dbReference type="NCBIfam" id="TIGR01575">
    <property type="entry name" value="rimI"/>
    <property type="match status" value="1"/>
</dbReference>
<proteinExistence type="predicted"/>
<dbReference type="AlphaFoldDB" id="A0A1N7DUG7"/>
<gene>
    <name evidence="4" type="ORF">SAMN05445060_0918</name>
</gene>
<feature type="domain" description="N-acetyltransferase" evidence="3">
    <location>
        <begin position="3"/>
        <end position="152"/>
    </location>
</feature>
<protein>
    <submittedName>
        <fullName evidence="4">Ribosomal-protein-alanine N-acetyltransferase</fullName>
    </submittedName>
</protein>
<dbReference type="CDD" id="cd04301">
    <property type="entry name" value="NAT_SF"/>
    <property type="match status" value="1"/>
</dbReference>
<accession>A0A1N7DUG7</accession>
<evidence type="ECO:0000313" key="4">
    <source>
        <dbReference type="EMBL" id="SIR79507.1"/>
    </source>
</evidence>
<dbReference type="Pfam" id="PF00583">
    <property type="entry name" value="Acetyltransf_1"/>
    <property type="match status" value="1"/>
</dbReference>
<dbReference type="RefSeq" id="WP_076476946.1">
    <property type="nucleotide sequence ID" value="NZ_FTNT01000002.1"/>
</dbReference>
<dbReference type="EMBL" id="FTNT01000002">
    <property type="protein sequence ID" value="SIR79507.1"/>
    <property type="molecule type" value="Genomic_DNA"/>
</dbReference>
<reference evidence="4 5" key="1">
    <citation type="submission" date="2017-01" db="EMBL/GenBank/DDBJ databases">
        <authorList>
            <person name="Mah S.A."/>
            <person name="Swanson W.J."/>
            <person name="Moy G.W."/>
            <person name="Vacquier V.D."/>
        </authorList>
    </citation>
    <scope>NUCLEOTIDE SEQUENCE [LARGE SCALE GENOMIC DNA]</scope>
    <source>
        <strain evidence="4 5">CPCC 203464</strain>
    </source>
</reference>
<dbReference type="Gene3D" id="3.40.630.30">
    <property type="match status" value="1"/>
</dbReference>
<sequence length="158" mass="17160">MTAILTALHPTDAPRCAEIETAVFGGDSPWPAAAFRAEIAEPHNRYVALRSDDRLIGYAGISVLGPVGERECEIHTIAVDADHRGRGHGHTLLRALLDVADAEHADVFLEVRTDNDAAIALYDHHGFTRMGLRRNYYQPSGADAYTMRRPAGGDGGRT</sequence>
<evidence type="ECO:0000313" key="5">
    <source>
        <dbReference type="Proteomes" id="UP000186218"/>
    </source>
</evidence>
<dbReference type="Proteomes" id="UP000186218">
    <property type="component" value="Unassembled WGS sequence"/>
</dbReference>
<evidence type="ECO:0000259" key="3">
    <source>
        <dbReference type="PROSITE" id="PS51186"/>
    </source>
</evidence>
<dbReference type="InterPro" id="IPR050832">
    <property type="entry name" value="Bact_Acetyltransf"/>
</dbReference>
<keyword evidence="5" id="KW-1185">Reference proteome</keyword>
<keyword evidence="2" id="KW-0012">Acyltransferase</keyword>
<dbReference type="PANTHER" id="PTHR43877">
    <property type="entry name" value="AMINOALKYLPHOSPHONATE N-ACETYLTRANSFERASE-RELATED-RELATED"/>
    <property type="match status" value="1"/>
</dbReference>
<organism evidence="4 5">
    <name type="scientific">Williamsia sterculiae</name>
    <dbReference type="NCBI Taxonomy" id="1344003"/>
    <lineage>
        <taxon>Bacteria</taxon>
        <taxon>Bacillati</taxon>
        <taxon>Actinomycetota</taxon>
        <taxon>Actinomycetes</taxon>
        <taxon>Mycobacteriales</taxon>
        <taxon>Nocardiaceae</taxon>
        <taxon>Williamsia</taxon>
    </lineage>
</organism>
<keyword evidence="1 4" id="KW-0808">Transferase</keyword>
<dbReference type="PROSITE" id="PS51186">
    <property type="entry name" value="GNAT"/>
    <property type="match status" value="1"/>
</dbReference>
<dbReference type="InterPro" id="IPR000182">
    <property type="entry name" value="GNAT_dom"/>
</dbReference>
<evidence type="ECO:0000256" key="2">
    <source>
        <dbReference type="ARBA" id="ARBA00023315"/>
    </source>
</evidence>
<dbReference type="STRING" id="1344003.SAMN05445060_0918"/>
<dbReference type="InterPro" id="IPR006464">
    <property type="entry name" value="AcTrfase_RimI/Ard1"/>
</dbReference>
<dbReference type="InterPro" id="IPR016181">
    <property type="entry name" value="Acyl_CoA_acyltransferase"/>
</dbReference>
<name>A0A1N7DUG7_9NOCA</name>
<dbReference type="GO" id="GO:0008080">
    <property type="term" value="F:N-acetyltransferase activity"/>
    <property type="evidence" value="ECO:0007669"/>
    <property type="project" value="InterPro"/>
</dbReference>
<evidence type="ECO:0000256" key="1">
    <source>
        <dbReference type="ARBA" id="ARBA00022679"/>
    </source>
</evidence>
<dbReference type="OrthoDB" id="529907at2"/>